<evidence type="ECO:0000313" key="3">
    <source>
        <dbReference type="EMBL" id="MBS9525133.1"/>
    </source>
</evidence>
<dbReference type="PRINTS" id="PR00096">
    <property type="entry name" value="GATASE"/>
</dbReference>
<keyword evidence="4" id="KW-1185">Reference proteome</keyword>
<dbReference type="GO" id="GO:0004049">
    <property type="term" value="F:anthranilate synthase activity"/>
    <property type="evidence" value="ECO:0007669"/>
    <property type="project" value="TreeGrafter"/>
</dbReference>
<dbReference type="PANTHER" id="PTHR43418">
    <property type="entry name" value="MULTIFUNCTIONAL TRYPTOPHAN BIOSYNTHESIS PROTEIN-RELATED"/>
    <property type="match status" value="1"/>
</dbReference>
<keyword evidence="1" id="KW-0315">Glutamine amidotransferase</keyword>
<sequence>MKLLVLDNYDSFTYNLVYILRELGLGPKMDVYRNDKISLADVEAYDKILLSPGPGIPSEAGIMPELIKQYASTKDILGVCLGHQAIGEAFGASLTNLSEVVHGVASEVKVQEDSLFIGLPQRFKIGRYHSWVIDESTLPAELEVIAKTPDGQVMAIRHKEYRLRGVQFHPESIMTEWGREVMENWIQSTKYQVPGTK</sequence>
<gene>
    <name evidence="3" type="ORF">KI659_14020</name>
</gene>
<name>A0AAP2CI41_9BACT</name>
<dbReference type="PRINTS" id="PR00099">
    <property type="entry name" value="CPSGATASE"/>
</dbReference>
<dbReference type="RefSeq" id="WP_213945993.1">
    <property type="nucleotide sequence ID" value="NZ_JAHCMY010000008.1"/>
</dbReference>
<dbReference type="Proteomes" id="UP001319104">
    <property type="component" value="Unassembled WGS sequence"/>
</dbReference>
<dbReference type="Gene3D" id="3.40.50.880">
    <property type="match status" value="1"/>
</dbReference>
<accession>A0AAP2CI41</accession>
<feature type="domain" description="Glutamine amidotransferase" evidence="2">
    <location>
        <begin position="4"/>
        <end position="185"/>
    </location>
</feature>
<dbReference type="PROSITE" id="PS51273">
    <property type="entry name" value="GATASE_TYPE_1"/>
    <property type="match status" value="1"/>
</dbReference>
<dbReference type="InterPro" id="IPR050472">
    <property type="entry name" value="Anth_synth/Amidotransfase"/>
</dbReference>
<protein>
    <submittedName>
        <fullName evidence="3">Aminodeoxychorismate/anthranilate synthase component II</fullName>
    </submittedName>
</protein>
<dbReference type="AlphaFoldDB" id="A0AAP2CI41"/>
<evidence type="ECO:0000313" key="4">
    <source>
        <dbReference type="Proteomes" id="UP001319104"/>
    </source>
</evidence>
<evidence type="ECO:0000256" key="1">
    <source>
        <dbReference type="ARBA" id="ARBA00022962"/>
    </source>
</evidence>
<comment type="caution">
    <text evidence="3">The sequence shown here is derived from an EMBL/GenBank/DDBJ whole genome shotgun (WGS) entry which is preliminary data.</text>
</comment>
<reference evidence="3 4" key="1">
    <citation type="submission" date="2021-05" db="EMBL/GenBank/DDBJ databases">
        <authorList>
            <person name="Zhang Z.D."/>
            <person name="Osman G."/>
        </authorList>
    </citation>
    <scope>NUCLEOTIDE SEQUENCE [LARGE SCALE GENOMIC DNA]</scope>
    <source>
        <strain evidence="3 4">KCTC 32217</strain>
    </source>
</reference>
<dbReference type="CDD" id="cd01743">
    <property type="entry name" value="GATase1_Anthranilate_Synthase"/>
    <property type="match status" value="1"/>
</dbReference>
<dbReference type="InterPro" id="IPR017926">
    <property type="entry name" value="GATASE"/>
</dbReference>
<evidence type="ECO:0000259" key="2">
    <source>
        <dbReference type="Pfam" id="PF00117"/>
    </source>
</evidence>
<dbReference type="Pfam" id="PF00117">
    <property type="entry name" value="GATase"/>
    <property type="match status" value="1"/>
</dbReference>
<dbReference type="GO" id="GO:0005829">
    <property type="term" value="C:cytosol"/>
    <property type="evidence" value="ECO:0007669"/>
    <property type="project" value="TreeGrafter"/>
</dbReference>
<proteinExistence type="predicted"/>
<dbReference type="GO" id="GO:0000162">
    <property type="term" value="P:L-tryptophan biosynthetic process"/>
    <property type="evidence" value="ECO:0007669"/>
    <property type="project" value="TreeGrafter"/>
</dbReference>
<dbReference type="NCBIfam" id="TIGR00566">
    <property type="entry name" value="trpG_papA"/>
    <property type="match status" value="1"/>
</dbReference>
<organism evidence="3 4">
    <name type="scientific">Litoribacter ruber</name>
    <dbReference type="NCBI Taxonomy" id="702568"/>
    <lineage>
        <taxon>Bacteria</taxon>
        <taxon>Pseudomonadati</taxon>
        <taxon>Bacteroidota</taxon>
        <taxon>Cytophagia</taxon>
        <taxon>Cytophagales</taxon>
        <taxon>Cyclobacteriaceae</taxon>
        <taxon>Litoribacter</taxon>
    </lineage>
</organism>
<dbReference type="FunFam" id="3.40.50.880:FF:000003">
    <property type="entry name" value="Anthranilate synthase component II"/>
    <property type="match status" value="1"/>
</dbReference>
<dbReference type="InterPro" id="IPR029062">
    <property type="entry name" value="Class_I_gatase-like"/>
</dbReference>
<dbReference type="SUPFAM" id="SSF52317">
    <property type="entry name" value="Class I glutamine amidotransferase-like"/>
    <property type="match status" value="1"/>
</dbReference>
<dbReference type="PANTHER" id="PTHR43418:SF4">
    <property type="entry name" value="MULTIFUNCTIONAL TRYPTOPHAN BIOSYNTHESIS PROTEIN"/>
    <property type="match status" value="1"/>
</dbReference>
<dbReference type="PRINTS" id="PR00097">
    <property type="entry name" value="ANTSNTHASEII"/>
</dbReference>
<dbReference type="EMBL" id="JAHCMY010000008">
    <property type="protein sequence ID" value="MBS9525133.1"/>
    <property type="molecule type" value="Genomic_DNA"/>
</dbReference>
<dbReference type="InterPro" id="IPR006221">
    <property type="entry name" value="TrpG/PapA_dom"/>
</dbReference>